<name>A0ABT8J7F1_9BACL</name>
<accession>A0ABT8J7F1</accession>
<dbReference type="InterPro" id="IPR002669">
    <property type="entry name" value="UreD"/>
</dbReference>
<organism evidence="4 5">
    <name type="scientific">Paenibacillus vandeheii</name>
    <dbReference type="NCBI Taxonomy" id="3035917"/>
    <lineage>
        <taxon>Bacteria</taxon>
        <taxon>Bacillati</taxon>
        <taxon>Bacillota</taxon>
        <taxon>Bacilli</taxon>
        <taxon>Bacillales</taxon>
        <taxon>Paenibacillaceae</taxon>
        <taxon>Paenibacillus</taxon>
    </lineage>
</organism>
<comment type="caution">
    <text evidence="4">The sequence shown here is derived from an EMBL/GenBank/DDBJ whole genome shotgun (WGS) entry which is preliminary data.</text>
</comment>
<comment type="subcellular location">
    <subcellularLocation>
        <location evidence="3">Cytoplasm</location>
    </subcellularLocation>
</comment>
<comment type="similarity">
    <text evidence="1 3">Belongs to the UreD family.</text>
</comment>
<reference evidence="4" key="1">
    <citation type="submission" date="2023-03" db="EMBL/GenBank/DDBJ databases">
        <title>MT1 and MT2 Draft Genomes of Novel Species.</title>
        <authorList>
            <person name="Venkateswaran K."/>
        </authorList>
    </citation>
    <scope>NUCLEOTIDE SEQUENCE</scope>
    <source>
        <strain evidence="4">F6_3S_P_1C</strain>
    </source>
</reference>
<dbReference type="Proteomes" id="UP001174205">
    <property type="component" value="Unassembled WGS sequence"/>
</dbReference>
<comment type="function">
    <text evidence="3">Required for maturation of urease via the functional incorporation of the urease nickel metallocenter.</text>
</comment>
<protein>
    <recommendedName>
        <fullName evidence="3">Urease accessory protein UreD</fullName>
    </recommendedName>
</protein>
<gene>
    <name evidence="3" type="primary">ureD</name>
    <name evidence="4" type="ORF">P5G61_04610</name>
</gene>
<keyword evidence="2 3" id="KW-0143">Chaperone</keyword>
<evidence type="ECO:0000256" key="2">
    <source>
        <dbReference type="ARBA" id="ARBA00023186"/>
    </source>
</evidence>
<evidence type="ECO:0000256" key="1">
    <source>
        <dbReference type="ARBA" id="ARBA00007177"/>
    </source>
</evidence>
<comment type="subunit">
    <text evidence="3">UreD, UreF and UreG form a complex that acts as a GTP-hydrolysis-dependent molecular chaperone, activating the urease apoprotein by helping to assemble the nickel containing metallocenter of UreC. The UreE protein probably delivers the nickel.</text>
</comment>
<dbReference type="HAMAP" id="MF_01384">
    <property type="entry name" value="UreD"/>
    <property type="match status" value="1"/>
</dbReference>
<keyword evidence="3" id="KW-0963">Cytoplasm</keyword>
<dbReference type="EMBL" id="JAROCD010000002">
    <property type="protein sequence ID" value="MDN4600497.1"/>
    <property type="molecule type" value="Genomic_DNA"/>
</dbReference>
<sequence>MNINIWMTMLPLRICIHTPMNTARPTAINSPPPLHDGVEFGLNRRAGEAVIRRSELRASFALQGGRTVMTDRYYSAPLRFSRSFRPPGGGDELCIYTSDVSPGVLNGDHYRSEWQLCQNTHVMLSSTSATRLHPTPTVPSSVNHHFRLEQGAVLEYFPECVIPFKGSSSSLTTTFELGEQAVLAYADIWSAGRIHRGEAFQFKRYRSLTEIWQGKQLAVWDRFGLEPESDDPKSSAALLDYTHTAALWMIAPGLGAAQLESVRSILPPDGRMLAGASLLATGGIGVRLLGMAAWELQEQCLQIWNTLRPDLLGKEMLAFRK</sequence>
<evidence type="ECO:0000313" key="4">
    <source>
        <dbReference type="EMBL" id="MDN4600497.1"/>
    </source>
</evidence>
<keyword evidence="5" id="KW-1185">Reference proteome</keyword>
<dbReference type="PANTHER" id="PTHR33643:SF1">
    <property type="entry name" value="UREASE ACCESSORY PROTEIN D"/>
    <property type="match status" value="1"/>
</dbReference>
<evidence type="ECO:0000256" key="3">
    <source>
        <dbReference type="HAMAP-Rule" id="MF_01384"/>
    </source>
</evidence>
<dbReference type="Pfam" id="PF01774">
    <property type="entry name" value="UreD"/>
    <property type="match status" value="1"/>
</dbReference>
<keyword evidence="3" id="KW-0996">Nickel insertion</keyword>
<evidence type="ECO:0000313" key="5">
    <source>
        <dbReference type="Proteomes" id="UP001174205"/>
    </source>
</evidence>
<proteinExistence type="inferred from homology"/>
<dbReference type="PANTHER" id="PTHR33643">
    <property type="entry name" value="UREASE ACCESSORY PROTEIN D"/>
    <property type="match status" value="1"/>
</dbReference>